<evidence type="ECO:0000256" key="2">
    <source>
        <dbReference type="SAM" id="SignalP"/>
    </source>
</evidence>
<accession>A0A1F7UXQ8</accession>
<keyword evidence="1" id="KW-0472">Membrane</keyword>
<dbReference type="EMBL" id="MGEK01000003">
    <property type="protein sequence ID" value="OGL83082.1"/>
    <property type="molecule type" value="Genomic_DNA"/>
</dbReference>
<comment type="caution">
    <text evidence="3">The sequence shown here is derived from an EMBL/GenBank/DDBJ whole genome shotgun (WGS) entry which is preliminary data.</text>
</comment>
<feature type="signal peptide" evidence="2">
    <location>
        <begin position="1"/>
        <end position="26"/>
    </location>
</feature>
<feature type="chain" id="PRO_5009533151" evidence="2">
    <location>
        <begin position="27"/>
        <end position="123"/>
    </location>
</feature>
<name>A0A1F7UXQ8_9BACT</name>
<feature type="transmembrane region" description="Helical" evidence="1">
    <location>
        <begin position="50"/>
        <end position="74"/>
    </location>
</feature>
<dbReference type="Pfam" id="PF18895">
    <property type="entry name" value="T4SS_pilin"/>
    <property type="match status" value="1"/>
</dbReference>
<keyword evidence="1" id="KW-0812">Transmembrane</keyword>
<feature type="transmembrane region" description="Helical" evidence="1">
    <location>
        <begin position="95"/>
        <end position="118"/>
    </location>
</feature>
<keyword evidence="2" id="KW-0732">Signal</keyword>
<evidence type="ECO:0000313" key="3">
    <source>
        <dbReference type="EMBL" id="OGL83082.1"/>
    </source>
</evidence>
<dbReference type="AlphaFoldDB" id="A0A1F7UXQ8"/>
<gene>
    <name evidence="3" type="ORF">A2936_05205</name>
</gene>
<evidence type="ECO:0000256" key="1">
    <source>
        <dbReference type="SAM" id="Phobius"/>
    </source>
</evidence>
<evidence type="ECO:0000313" key="4">
    <source>
        <dbReference type="Proteomes" id="UP000176846"/>
    </source>
</evidence>
<protein>
    <submittedName>
        <fullName evidence="3">Uncharacterized protein</fullName>
    </submittedName>
</protein>
<organism evidence="3 4">
    <name type="scientific">Candidatus Uhrbacteria bacterium RIFCSPLOWO2_01_FULL_47_25</name>
    <dbReference type="NCBI Taxonomy" id="1802402"/>
    <lineage>
        <taxon>Bacteria</taxon>
        <taxon>Candidatus Uhriibacteriota</taxon>
    </lineage>
</organism>
<proteinExistence type="predicted"/>
<sequence length="123" mass="12889">MNKQFIKRLVATGSAVALLAPLAVLAQVDYGTTLGEQFGLGTGTDVKGAIINIIKFLLTFLGLIAVIIVLYGGFQWMTAAGNEEKITSARSTLTAGLIGLVIILAAYAITSFIIQTVVSEVTN</sequence>
<dbReference type="Proteomes" id="UP000176846">
    <property type="component" value="Unassembled WGS sequence"/>
</dbReference>
<keyword evidence="1" id="KW-1133">Transmembrane helix</keyword>
<dbReference type="InterPro" id="IPR043993">
    <property type="entry name" value="T4SS_pilin"/>
</dbReference>
<reference evidence="3 4" key="1">
    <citation type="journal article" date="2016" name="Nat. Commun.">
        <title>Thousands of microbial genomes shed light on interconnected biogeochemical processes in an aquifer system.</title>
        <authorList>
            <person name="Anantharaman K."/>
            <person name="Brown C.T."/>
            <person name="Hug L.A."/>
            <person name="Sharon I."/>
            <person name="Castelle C.J."/>
            <person name="Probst A.J."/>
            <person name="Thomas B.C."/>
            <person name="Singh A."/>
            <person name="Wilkins M.J."/>
            <person name="Karaoz U."/>
            <person name="Brodie E.L."/>
            <person name="Williams K.H."/>
            <person name="Hubbard S.S."/>
            <person name="Banfield J.F."/>
        </authorList>
    </citation>
    <scope>NUCLEOTIDE SEQUENCE [LARGE SCALE GENOMIC DNA]</scope>
</reference>